<feature type="region of interest" description="Disordered" evidence="1">
    <location>
        <begin position="1"/>
        <end position="26"/>
    </location>
</feature>
<organism evidence="2 3">
    <name type="scientific">Kitasatospora nipponensis</name>
    <dbReference type="NCBI Taxonomy" id="258049"/>
    <lineage>
        <taxon>Bacteria</taxon>
        <taxon>Bacillati</taxon>
        <taxon>Actinomycetota</taxon>
        <taxon>Actinomycetes</taxon>
        <taxon>Kitasatosporales</taxon>
        <taxon>Streptomycetaceae</taxon>
        <taxon>Kitasatospora</taxon>
    </lineage>
</organism>
<dbReference type="EMBL" id="BAAALF010000037">
    <property type="protein sequence ID" value="GAA1235581.1"/>
    <property type="molecule type" value="Genomic_DNA"/>
</dbReference>
<sequence>MASAGSRVRESGARPTAPFRPQPWLRRRGSSRFNEIGLACLDPQRAGGRPRQLTVEDEDFVILTATTRPPELAQPLTRWSIRKLAAHPRRVHGRVIRSGREAWSAGR</sequence>
<dbReference type="Proteomes" id="UP001500037">
    <property type="component" value="Unassembled WGS sequence"/>
</dbReference>
<proteinExistence type="predicted"/>
<evidence type="ECO:0000256" key="1">
    <source>
        <dbReference type="SAM" id="MobiDB-lite"/>
    </source>
</evidence>
<protein>
    <submittedName>
        <fullName evidence="2">Uncharacterized protein</fullName>
    </submittedName>
</protein>
<comment type="caution">
    <text evidence="2">The sequence shown here is derived from an EMBL/GenBank/DDBJ whole genome shotgun (WGS) entry which is preliminary data.</text>
</comment>
<name>A0ABN1W4T0_9ACTN</name>
<evidence type="ECO:0000313" key="3">
    <source>
        <dbReference type="Proteomes" id="UP001500037"/>
    </source>
</evidence>
<dbReference type="Pfam" id="PF13565">
    <property type="entry name" value="HTH_32"/>
    <property type="match status" value="1"/>
</dbReference>
<accession>A0ABN1W4T0</accession>
<evidence type="ECO:0000313" key="2">
    <source>
        <dbReference type="EMBL" id="GAA1235581.1"/>
    </source>
</evidence>
<gene>
    <name evidence="2" type="ORF">GCM10009665_27230</name>
</gene>
<reference evidence="2 3" key="1">
    <citation type="journal article" date="2019" name="Int. J. Syst. Evol. Microbiol.">
        <title>The Global Catalogue of Microorganisms (GCM) 10K type strain sequencing project: providing services to taxonomists for standard genome sequencing and annotation.</title>
        <authorList>
            <consortium name="The Broad Institute Genomics Platform"/>
            <consortium name="The Broad Institute Genome Sequencing Center for Infectious Disease"/>
            <person name="Wu L."/>
            <person name="Ma J."/>
        </authorList>
    </citation>
    <scope>NUCLEOTIDE SEQUENCE [LARGE SCALE GENOMIC DNA]</scope>
    <source>
        <strain evidence="2 3">JCM 13004</strain>
    </source>
</reference>
<keyword evidence="3" id="KW-1185">Reference proteome</keyword>